<dbReference type="Pfam" id="PF11116">
    <property type="entry name" value="DUF2624"/>
    <property type="match status" value="1"/>
</dbReference>
<protein>
    <submittedName>
        <fullName evidence="1">DUF2624 family protein</fullName>
    </submittedName>
</protein>
<organism evidence="1 2">
    <name type="scientific">Camelliibacillus cellulosilyticus</name>
    <dbReference type="NCBI Taxonomy" id="2174486"/>
    <lineage>
        <taxon>Bacteria</taxon>
        <taxon>Bacillati</taxon>
        <taxon>Bacillota</taxon>
        <taxon>Bacilli</taxon>
        <taxon>Bacillales</taxon>
        <taxon>Sporolactobacillaceae</taxon>
        <taxon>Camelliibacillus</taxon>
    </lineage>
</organism>
<comment type="caution">
    <text evidence="1">The sequence shown here is derived from an EMBL/GenBank/DDBJ whole genome shotgun (WGS) entry which is preliminary data.</text>
</comment>
<proteinExistence type="predicted"/>
<name>A0ABV9GLH1_9BACL</name>
<keyword evidence="2" id="KW-1185">Reference proteome</keyword>
<reference evidence="2" key="1">
    <citation type="journal article" date="2019" name="Int. J. Syst. Evol. Microbiol.">
        <title>The Global Catalogue of Microorganisms (GCM) 10K type strain sequencing project: providing services to taxonomists for standard genome sequencing and annotation.</title>
        <authorList>
            <consortium name="The Broad Institute Genomics Platform"/>
            <consortium name="The Broad Institute Genome Sequencing Center for Infectious Disease"/>
            <person name="Wu L."/>
            <person name="Ma J."/>
        </authorList>
    </citation>
    <scope>NUCLEOTIDE SEQUENCE [LARGE SCALE GENOMIC DNA]</scope>
    <source>
        <strain evidence="2">CGMCC 1.16306</strain>
    </source>
</reference>
<dbReference type="RefSeq" id="WP_376845021.1">
    <property type="nucleotide sequence ID" value="NZ_JBHSFW010000001.1"/>
</dbReference>
<evidence type="ECO:0000313" key="1">
    <source>
        <dbReference type="EMBL" id="MFC4618012.1"/>
    </source>
</evidence>
<dbReference type="InterPro" id="IPR020277">
    <property type="entry name" value="DUF2624"/>
</dbReference>
<dbReference type="Proteomes" id="UP001596022">
    <property type="component" value="Unassembled WGS sequence"/>
</dbReference>
<evidence type="ECO:0000313" key="2">
    <source>
        <dbReference type="Proteomes" id="UP001596022"/>
    </source>
</evidence>
<gene>
    <name evidence="1" type="ORF">ACFO4N_04630</name>
</gene>
<dbReference type="EMBL" id="JBHSFW010000001">
    <property type="protein sequence ID" value="MFC4618012.1"/>
    <property type="molecule type" value="Genomic_DNA"/>
</dbReference>
<sequence>MNLLKQFVNQKINTLTPSELERLGAKYGLRFSGDESNKIVAIIRRQTVDVFSDAQRQRLLQQIAKSTHPGIANDMEALFKRLVKKLS</sequence>
<accession>A0ABV9GLH1</accession>